<proteinExistence type="predicted"/>
<reference evidence="1" key="1">
    <citation type="submission" date="2020-09" db="EMBL/GenBank/DDBJ databases">
        <title>Genome-Enabled Discovery of Anthraquinone Biosynthesis in Senna tora.</title>
        <authorList>
            <person name="Kang S.-H."/>
            <person name="Pandey R.P."/>
            <person name="Lee C.-M."/>
            <person name="Sim J.-S."/>
            <person name="Jeong J.-T."/>
            <person name="Choi B.-S."/>
            <person name="Jung M."/>
            <person name="Ginzburg D."/>
            <person name="Zhao K."/>
            <person name="Won S.Y."/>
            <person name="Oh T.-J."/>
            <person name="Yu Y."/>
            <person name="Kim N.-H."/>
            <person name="Lee O.R."/>
            <person name="Lee T.-H."/>
            <person name="Bashyal P."/>
            <person name="Kim T.-S."/>
            <person name="Lee W.-H."/>
            <person name="Kawkins C."/>
            <person name="Kim C.-K."/>
            <person name="Kim J.S."/>
            <person name="Ahn B.O."/>
            <person name="Rhee S.Y."/>
            <person name="Sohng J.K."/>
        </authorList>
    </citation>
    <scope>NUCLEOTIDE SEQUENCE</scope>
    <source>
        <tissue evidence="1">Leaf</tissue>
    </source>
</reference>
<name>A0A835C5J0_9FABA</name>
<evidence type="ECO:0000313" key="2">
    <source>
        <dbReference type="Proteomes" id="UP000634136"/>
    </source>
</evidence>
<evidence type="ECO:0000313" key="1">
    <source>
        <dbReference type="EMBL" id="KAF7831975.1"/>
    </source>
</evidence>
<keyword evidence="2" id="KW-1185">Reference proteome</keyword>
<dbReference type="EMBL" id="JAAIUW010000005">
    <property type="protein sequence ID" value="KAF7831975.1"/>
    <property type="molecule type" value="Genomic_DNA"/>
</dbReference>
<accession>A0A835C5J0</accession>
<protein>
    <submittedName>
        <fullName evidence="1">Uncharacterized protein</fullName>
    </submittedName>
</protein>
<dbReference type="Proteomes" id="UP000634136">
    <property type="component" value="Unassembled WGS sequence"/>
</dbReference>
<dbReference type="AlphaFoldDB" id="A0A835C5J0"/>
<organism evidence="1 2">
    <name type="scientific">Senna tora</name>
    <dbReference type="NCBI Taxonomy" id="362788"/>
    <lineage>
        <taxon>Eukaryota</taxon>
        <taxon>Viridiplantae</taxon>
        <taxon>Streptophyta</taxon>
        <taxon>Embryophyta</taxon>
        <taxon>Tracheophyta</taxon>
        <taxon>Spermatophyta</taxon>
        <taxon>Magnoliopsida</taxon>
        <taxon>eudicotyledons</taxon>
        <taxon>Gunneridae</taxon>
        <taxon>Pentapetalae</taxon>
        <taxon>rosids</taxon>
        <taxon>fabids</taxon>
        <taxon>Fabales</taxon>
        <taxon>Fabaceae</taxon>
        <taxon>Caesalpinioideae</taxon>
        <taxon>Cassia clade</taxon>
        <taxon>Senna</taxon>
    </lineage>
</organism>
<gene>
    <name evidence="1" type="ORF">G2W53_014308</name>
</gene>
<sequence>MGTGDFYEARKLFALSGNISSKGIPNPTVMYKCSLK</sequence>
<comment type="caution">
    <text evidence="1">The sequence shown here is derived from an EMBL/GenBank/DDBJ whole genome shotgun (WGS) entry which is preliminary data.</text>
</comment>